<sequence>MTRGAAPQKRNSRRRRRSGEEEEVGGGWATTSSSFGLSFVSLLLLLLLLLPQPDAVDAETSTSRQRRRRRRPSTSSSVVVSGRASTRTRGGTAGAGGDVDVDDDDDDGGVGDAYALLARSIRDRLAAVASSPRDEGASRRRPPQYNVATVSEALRALSATQSALKRIDGAAHEVYQRTHRSSTSLDDGSGDDDDDDIDDDGGGGGVVGGLKVAGRMSRNAARVGCVADALFAAELCELPTIGCYSQMTDDDGTLASRTGREVLLDAVITASSDPPDRRRPGRHGRRRGDLTMSALVIYERDYDGGAGIGHGGVDDLLSFAREGGGGKIDDAAAADGDDDERSSPRGRFLVVLSDKCDTRGTSSSGPDTNDVERGGGIRDLSSIISILDAPPERLWLRPKMAGDEESASVCEPLYHMAGKLLETIGPVLSTTTNATASAGESNCSNDGGISRSKRPAIHFVGHSLAGGVAAISACIMEGTIPLRNESEKNCESSFTGSGLARTSALCLGPPPCLSPNLRSPFVTSVIHGDDVVCRTTQRTIDNLCDRTIRSIKGGLLGRSVRWMSEAVSLTVSGFRSNSGSKGERLIVPGQVFLVRPRRMGGGSSSIHEVGGRGGETFRAALLWQLNDKCIVEGIDAWRGGIDNGRAQTCTVSASSPPRGGAVRRLKPTYLTFAALYAIALPPSLRGVIALAAREIWWADGMAAGGGGVLGDTLASAASSLTTTTTTGDGAGAIVGNAPLSPQELFWSAYTMWNREYSQMVFYVRVRMAIAVVRANSLLIRGSRDRQQSRRPLIPDGAALDDWQTWSDR</sequence>
<feature type="compositionally biased region" description="Low complexity" evidence="1">
    <location>
        <begin position="73"/>
        <end position="90"/>
    </location>
</feature>
<feature type="region of interest" description="Disordered" evidence="1">
    <location>
        <begin position="175"/>
        <end position="202"/>
    </location>
</feature>
<feature type="region of interest" description="Disordered" evidence="1">
    <location>
        <begin position="56"/>
        <end position="106"/>
    </location>
</feature>
<evidence type="ECO:0000313" key="2">
    <source>
        <dbReference type="EMBL" id="KAL3796839.1"/>
    </source>
</evidence>
<feature type="region of interest" description="Disordered" evidence="1">
    <location>
        <begin position="1"/>
        <end position="27"/>
    </location>
</feature>
<dbReference type="PANTHER" id="PTHR46023:SF6">
    <property type="entry name" value="LIPASE CLASS 3 FAMILY PROTEIN"/>
    <property type="match status" value="1"/>
</dbReference>
<gene>
    <name evidence="2" type="ORF">ACHAW5_002525</name>
</gene>
<reference evidence="2 3" key="1">
    <citation type="submission" date="2024-10" db="EMBL/GenBank/DDBJ databases">
        <title>Updated reference genomes for cyclostephanoid diatoms.</title>
        <authorList>
            <person name="Roberts W.R."/>
            <person name="Alverson A.J."/>
        </authorList>
    </citation>
    <scope>NUCLEOTIDE SEQUENCE [LARGE SCALE GENOMIC DNA]</scope>
    <source>
        <strain evidence="2 3">AJA276-08</strain>
    </source>
</reference>
<evidence type="ECO:0000256" key="1">
    <source>
        <dbReference type="SAM" id="MobiDB-lite"/>
    </source>
</evidence>
<accession>A0ABD3Q8Y7</accession>
<proteinExistence type="predicted"/>
<feature type="compositionally biased region" description="Acidic residues" evidence="1">
    <location>
        <begin position="188"/>
        <end position="201"/>
    </location>
</feature>
<dbReference type="EMBL" id="JALLAZ020000371">
    <property type="protein sequence ID" value="KAL3796839.1"/>
    <property type="molecule type" value="Genomic_DNA"/>
</dbReference>
<evidence type="ECO:0000313" key="3">
    <source>
        <dbReference type="Proteomes" id="UP001530315"/>
    </source>
</evidence>
<comment type="caution">
    <text evidence="2">The sequence shown here is derived from an EMBL/GenBank/DDBJ whole genome shotgun (WGS) entry which is preliminary data.</text>
</comment>
<dbReference type="Gene3D" id="3.40.50.1820">
    <property type="entry name" value="alpha/beta hydrolase"/>
    <property type="match status" value="1"/>
</dbReference>
<protein>
    <recommendedName>
        <fullName evidence="4">Fungal lipase-like domain-containing protein</fullName>
    </recommendedName>
</protein>
<dbReference type="AlphaFoldDB" id="A0ABD3Q8Y7"/>
<keyword evidence="3" id="KW-1185">Reference proteome</keyword>
<dbReference type="Proteomes" id="UP001530315">
    <property type="component" value="Unassembled WGS sequence"/>
</dbReference>
<organism evidence="2 3">
    <name type="scientific">Stephanodiscus triporus</name>
    <dbReference type="NCBI Taxonomy" id="2934178"/>
    <lineage>
        <taxon>Eukaryota</taxon>
        <taxon>Sar</taxon>
        <taxon>Stramenopiles</taxon>
        <taxon>Ochrophyta</taxon>
        <taxon>Bacillariophyta</taxon>
        <taxon>Coscinodiscophyceae</taxon>
        <taxon>Thalassiosirophycidae</taxon>
        <taxon>Stephanodiscales</taxon>
        <taxon>Stephanodiscaceae</taxon>
        <taxon>Stephanodiscus</taxon>
    </lineage>
</organism>
<evidence type="ECO:0008006" key="4">
    <source>
        <dbReference type="Google" id="ProtNLM"/>
    </source>
</evidence>
<dbReference type="PANTHER" id="PTHR46023">
    <property type="entry name" value="LIPASE CLASS 3 PROTEIN-LIKE"/>
    <property type="match status" value="1"/>
</dbReference>
<name>A0ABD3Q8Y7_9STRA</name>
<dbReference type="InterPro" id="IPR029058">
    <property type="entry name" value="AB_hydrolase_fold"/>
</dbReference>
<dbReference type="SUPFAM" id="SSF53474">
    <property type="entry name" value="alpha/beta-Hydrolases"/>
    <property type="match status" value="1"/>
</dbReference>